<comment type="caution">
    <text evidence="2">The sequence shown here is derived from an EMBL/GenBank/DDBJ whole genome shotgun (WGS) entry which is preliminary data.</text>
</comment>
<feature type="region of interest" description="Disordered" evidence="1">
    <location>
        <begin position="54"/>
        <end position="82"/>
    </location>
</feature>
<organism evidence="2 3">
    <name type="scientific">Hibiscus sabdariffa</name>
    <name type="common">roselle</name>
    <dbReference type="NCBI Taxonomy" id="183260"/>
    <lineage>
        <taxon>Eukaryota</taxon>
        <taxon>Viridiplantae</taxon>
        <taxon>Streptophyta</taxon>
        <taxon>Embryophyta</taxon>
        <taxon>Tracheophyta</taxon>
        <taxon>Spermatophyta</taxon>
        <taxon>Magnoliopsida</taxon>
        <taxon>eudicotyledons</taxon>
        <taxon>Gunneridae</taxon>
        <taxon>Pentapetalae</taxon>
        <taxon>rosids</taxon>
        <taxon>malvids</taxon>
        <taxon>Malvales</taxon>
        <taxon>Malvaceae</taxon>
        <taxon>Malvoideae</taxon>
        <taxon>Hibiscus</taxon>
    </lineage>
</organism>
<dbReference type="EMBL" id="JBBPBM010000017">
    <property type="protein sequence ID" value="KAK8556843.1"/>
    <property type="molecule type" value="Genomic_DNA"/>
</dbReference>
<proteinExistence type="predicted"/>
<reference evidence="2 3" key="1">
    <citation type="journal article" date="2024" name="G3 (Bethesda)">
        <title>Genome assembly of Hibiscus sabdariffa L. provides insights into metabolisms of medicinal natural products.</title>
        <authorList>
            <person name="Kim T."/>
        </authorList>
    </citation>
    <scope>NUCLEOTIDE SEQUENCE [LARGE SCALE GENOMIC DNA]</scope>
    <source>
        <strain evidence="2">TK-2024</strain>
        <tissue evidence="2">Old leaves</tissue>
    </source>
</reference>
<evidence type="ECO:0000256" key="1">
    <source>
        <dbReference type="SAM" id="MobiDB-lite"/>
    </source>
</evidence>
<evidence type="ECO:0000313" key="3">
    <source>
        <dbReference type="Proteomes" id="UP001472677"/>
    </source>
</evidence>
<dbReference type="Proteomes" id="UP001472677">
    <property type="component" value="Unassembled WGS sequence"/>
</dbReference>
<accession>A0ABR2EBS4</accession>
<keyword evidence="3" id="KW-1185">Reference proteome</keyword>
<sequence>MEVETASLVGSDDSMRHRMESDKLLILSLSSCFASLAIRDVEIKDKLLLRDLSKQYGESPKPKNQRAGAFTASGRMHINRQA</sequence>
<protein>
    <submittedName>
        <fullName evidence="2">Uncharacterized protein</fullName>
    </submittedName>
</protein>
<gene>
    <name evidence="2" type="ORF">V6N12_003234</name>
</gene>
<evidence type="ECO:0000313" key="2">
    <source>
        <dbReference type="EMBL" id="KAK8556843.1"/>
    </source>
</evidence>
<name>A0ABR2EBS4_9ROSI</name>